<dbReference type="GO" id="GO:0005524">
    <property type="term" value="F:ATP binding"/>
    <property type="evidence" value="ECO:0007669"/>
    <property type="project" value="UniProtKB-KW"/>
</dbReference>
<protein>
    <recommendedName>
        <fullName evidence="5">UDP-N-acetylglucosamine kinase</fullName>
        <ecNumber evidence="2">2.7.1.176</ecNumber>
    </recommendedName>
    <alternativeName>
        <fullName evidence="5">UDP-N-acetylglucosamine kinase</fullName>
    </alternativeName>
</protein>
<dbReference type="Pfam" id="PF06414">
    <property type="entry name" value="Zeta_toxin"/>
    <property type="match status" value="1"/>
</dbReference>
<dbReference type="GO" id="GO:0016301">
    <property type="term" value="F:kinase activity"/>
    <property type="evidence" value="ECO:0007669"/>
    <property type="project" value="InterPro"/>
</dbReference>
<evidence type="ECO:0000313" key="9">
    <source>
        <dbReference type="Proteomes" id="UP000004198"/>
    </source>
</evidence>
<dbReference type="OrthoDB" id="9791543at2"/>
<dbReference type="Proteomes" id="UP000004198">
    <property type="component" value="Unassembled WGS sequence"/>
</dbReference>
<organism evidence="8 9">
    <name type="scientific">Clostridium carboxidivorans P7</name>
    <dbReference type="NCBI Taxonomy" id="536227"/>
    <lineage>
        <taxon>Bacteria</taxon>
        <taxon>Bacillati</taxon>
        <taxon>Bacillota</taxon>
        <taxon>Clostridia</taxon>
        <taxon>Eubacteriales</taxon>
        <taxon>Clostridiaceae</taxon>
        <taxon>Clostridium</taxon>
    </lineage>
</organism>
<dbReference type="InterPro" id="IPR010488">
    <property type="entry name" value="Zeta_toxin_domain"/>
</dbReference>
<evidence type="ECO:0000313" key="8">
    <source>
        <dbReference type="EMBL" id="EET87469.1"/>
    </source>
</evidence>
<dbReference type="AlphaFoldDB" id="C6PTE6"/>
<dbReference type="EMBL" id="ACVI01000029">
    <property type="protein sequence ID" value="EET87469.1"/>
    <property type="molecule type" value="Genomic_DNA"/>
</dbReference>
<evidence type="ECO:0000256" key="3">
    <source>
        <dbReference type="ARBA" id="ARBA00022741"/>
    </source>
</evidence>
<keyword evidence="3" id="KW-0547">Nucleotide-binding</keyword>
<dbReference type="KEGG" id="cck:Ccar_24125"/>
<reference evidence="8 9" key="1">
    <citation type="submission" date="2009-06" db="EMBL/GenBank/DDBJ databases">
        <title>The draft genome of Clostridium carboxidivorans P7.</title>
        <authorList>
            <consortium name="US DOE Joint Genome Institute (JGI-PGF)"/>
            <person name="Lucas S."/>
            <person name="Copeland A."/>
            <person name="Lapidus A."/>
            <person name="Glavina del Rio T."/>
            <person name="Tice H."/>
            <person name="Bruce D."/>
            <person name="Goodwin L."/>
            <person name="Pitluck S."/>
            <person name="Larimer F."/>
            <person name="Land M.L."/>
            <person name="Hauser L."/>
            <person name="Hemme C.L."/>
        </authorList>
    </citation>
    <scope>NUCLEOTIDE SEQUENCE [LARGE SCALE GENOMIC DNA]</scope>
    <source>
        <strain evidence="8 9">P7</strain>
    </source>
</reference>
<dbReference type="PATRIC" id="fig|536227.13.peg.4984"/>
<dbReference type="Gene3D" id="3.40.50.300">
    <property type="entry name" value="P-loop containing nucleotide triphosphate hydrolases"/>
    <property type="match status" value="1"/>
</dbReference>
<evidence type="ECO:0000256" key="5">
    <source>
        <dbReference type="ARBA" id="ARBA00032897"/>
    </source>
</evidence>
<comment type="caution">
    <text evidence="8">The sequence shown here is derived from an EMBL/GenBank/DDBJ whole genome shotgun (WGS) entry which is preliminary data.</text>
</comment>
<dbReference type="PANTHER" id="PTHR39206:SF1">
    <property type="entry name" value="SLL8004 PROTEIN"/>
    <property type="match status" value="1"/>
</dbReference>
<sequence>MATYTIFAGVNGAGKTSIYKTTYYEQNKDEKRINTDEMVARIGSWKDSNLQMKCAREAVKLIKTYISEEISFNQETTLSGKSIINNIKIAKQKGFFITTNYIGVENAEIAKKRVDLRVSKGGHGIPHRDIERRYTESLDNLYKIIPLCDEINIYDNTNIFKLIVWIRNGRVIWNDEKLPDWIKRIIELKL</sequence>
<dbReference type="EC" id="2.7.1.176" evidence="2"/>
<evidence type="ECO:0000256" key="6">
    <source>
        <dbReference type="ARBA" id="ARBA00048178"/>
    </source>
</evidence>
<dbReference type="STRING" id="536227.Ccar_24125"/>
<evidence type="ECO:0000256" key="2">
    <source>
        <dbReference type="ARBA" id="ARBA00011963"/>
    </source>
</evidence>
<evidence type="ECO:0000256" key="1">
    <source>
        <dbReference type="ARBA" id="ARBA00009104"/>
    </source>
</evidence>
<proteinExistence type="inferred from homology"/>
<dbReference type="PANTHER" id="PTHR39206">
    <property type="entry name" value="SLL8004 PROTEIN"/>
    <property type="match status" value="1"/>
</dbReference>
<dbReference type="RefSeq" id="WP_007060948.1">
    <property type="nucleotide sequence ID" value="NZ_ACVI01000029.1"/>
</dbReference>
<evidence type="ECO:0000259" key="7">
    <source>
        <dbReference type="Pfam" id="PF06414"/>
    </source>
</evidence>
<dbReference type="InterPro" id="IPR027417">
    <property type="entry name" value="P-loop_NTPase"/>
</dbReference>
<feature type="domain" description="Zeta toxin" evidence="7">
    <location>
        <begin position="6"/>
        <end position="159"/>
    </location>
</feature>
<evidence type="ECO:0000256" key="4">
    <source>
        <dbReference type="ARBA" id="ARBA00022840"/>
    </source>
</evidence>
<gene>
    <name evidence="8" type="ORF">CcarbDRAFT_2063</name>
</gene>
<dbReference type="eggNOG" id="COG4185">
    <property type="taxonomic scope" value="Bacteria"/>
</dbReference>
<comment type="catalytic activity">
    <reaction evidence="6">
        <text>UDP-N-acetyl-alpha-D-glucosamine + ATP = UDP-N-acetyl-alpha-D-glucosamine 3'-phosphate + ADP + H(+)</text>
        <dbReference type="Rhea" id="RHEA:32671"/>
        <dbReference type="ChEBI" id="CHEBI:15378"/>
        <dbReference type="ChEBI" id="CHEBI:30616"/>
        <dbReference type="ChEBI" id="CHEBI:57705"/>
        <dbReference type="ChEBI" id="CHEBI:64353"/>
        <dbReference type="ChEBI" id="CHEBI:456216"/>
        <dbReference type="EC" id="2.7.1.176"/>
    </reaction>
</comment>
<name>C6PTE6_9CLOT</name>
<keyword evidence="4" id="KW-0067">ATP-binding</keyword>
<keyword evidence="9" id="KW-1185">Reference proteome</keyword>
<accession>C6PTE6</accession>
<comment type="similarity">
    <text evidence="1">Belongs to the zeta toxin family.</text>
</comment>